<dbReference type="PROSITE" id="PS00079">
    <property type="entry name" value="MULTICOPPER_OXIDASE1"/>
    <property type="match status" value="1"/>
</dbReference>
<feature type="domain" description="Plastocyanin-like" evidence="4">
    <location>
        <begin position="180"/>
        <end position="297"/>
    </location>
</feature>
<evidence type="ECO:0000256" key="2">
    <source>
        <dbReference type="ARBA" id="ARBA00022723"/>
    </source>
</evidence>
<evidence type="ECO:0000259" key="5">
    <source>
        <dbReference type="Pfam" id="PF07732"/>
    </source>
</evidence>
<feature type="domain" description="Plastocyanin-like" evidence="5">
    <location>
        <begin position="54"/>
        <end position="168"/>
    </location>
</feature>
<dbReference type="Pfam" id="PF07732">
    <property type="entry name" value="Cu-oxidase_3"/>
    <property type="match status" value="1"/>
</dbReference>
<dbReference type="EMBL" id="JARBDR010000923">
    <property type="protein sequence ID" value="KAJ8298428.1"/>
    <property type="molecule type" value="Genomic_DNA"/>
</dbReference>
<dbReference type="CDD" id="cd13884">
    <property type="entry name" value="CuRO_2_tcLCC_insect_like"/>
    <property type="match status" value="1"/>
</dbReference>
<dbReference type="PANTHER" id="PTHR11709:SF232">
    <property type="entry name" value="STRAW, ISOFORM G"/>
    <property type="match status" value="1"/>
</dbReference>
<accession>A0ABQ9DYX6</accession>
<gene>
    <name evidence="6" type="ORF">KUTeg_024959</name>
</gene>
<dbReference type="Gene3D" id="2.60.40.420">
    <property type="entry name" value="Cupredoxins - blue copper proteins"/>
    <property type="match status" value="2"/>
</dbReference>
<dbReference type="InterPro" id="IPR001117">
    <property type="entry name" value="Cu-oxidase_2nd"/>
</dbReference>
<proteinExistence type="inferred from homology"/>
<sequence length="306" mass="34765">MSLVSTDYKNHKCIRNCTENDVMTCEYDFTLEYYFTLTKACYNCPFNETDCQRPHCIAADGTPRGLIVANRMLPGPAIHVCKNDIVKVNILNRLDSAEGVTIHWHGLHQKGYQHMDGVPMVTQCPIPVETSFQYSFPAANLGTYFWHSHTGVQRADGLFGAFVVREPNDFHLYDYDLPEHTVVVFDWMIELAINRFANHHHAGGDNKPASMLINGKGKFQEFTTPGTGEKVYTPYEVFNITSGRRYRFRVISNGILNCPIQFSIDNHTLGVFESDGNPFKKVDVQSFNIFAGERFDFPSDSKTPRV</sequence>
<dbReference type="PANTHER" id="PTHR11709">
    <property type="entry name" value="MULTI-COPPER OXIDASE"/>
    <property type="match status" value="1"/>
</dbReference>
<dbReference type="CDD" id="cd13858">
    <property type="entry name" value="CuRO_1_tcLCC2_insect_like"/>
    <property type="match status" value="1"/>
</dbReference>
<comment type="similarity">
    <text evidence="1">Belongs to the multicopper oxidase family.</text>
</comment>
<dbReference type="Pfam" id="PF00394">
    <property type="entry name" value="Cu-oxidase"/>
    <property type="match status" value="1"/>
</dbReference>
<evidence type="ECO:0000256" key="3">
    <source>
        <dbReference type="ARBA" id="ARBA00023002"/>
    </source>
</evidence>
<comment type="caution">
    <text evidence="6">The sequence shown here is derived from an EMBL/GenBank/DDBJ whole genome shotgun (WGS) entry which is preliminary data.</text>
</comment>
<dbReference type="InterPro" id="IPR008972">
    <property type="entry name" value="Cupredoxin"/>
</dbReference>
<dbReference type="SUPFAM" id="SSF49503">
    <property type="entry name" value="Cupredoxins"/>
    <property type="match status" value="2"/>
</dbReference>
<protein>
    <recommendedName>
        <fullName evidence="8">Laccase</fullName>
    </recommendedName>
</protein>
<keyword evidence="7" id="KW-1185">Reference proteome</keyword>
<evidence type="ECO:0000259" key="4">
    <source>
        <dbReference type="Pfam" id="PF00394"/>
    </source>
</evidence>
<dbReference type="Proteomes" id="UP001217089">
    <property type="component" value="Unassembled WGS sequence"/>
</dbReference>
<reference evidence="6 7" key="1">
    <citation type="submission" date="2022-12" db="EMBL/GenBank/DDBJ databases">
        <title>Chromosome-level genome of Tegillarca granosa.</title>
        <authorList>
            <person name="Kim J."/>
        </authorList>
    </citation>
    <scope>NUCLEOTIDE SEQUENCE [LARGE SCALE GENOMIC DNA]</scope>
    <source>
        <strain evidence="6">Teg-2019</strain>
        <tissue evidence="6">Adductor muscle</tissue>
    </source>
</reference>
<evidence type="ECO:0000256" key="1">
    <source>
        <dbReference type="ARBA" id="ARBA00010609"/>
    </source>
</evidence>
<evidence type="ECO:0000313" key="6">
    <source>
        <dbReference type="EMBL" id="KAJ8298428.1"/>
    </source>
</evidence>
<keyword evidence="3" id="KW-0560">Oxidoreductase</keyword>
<dbReference type="InterPro" id="IPR033138">
    <property type="entry name" value="Cu_oxidase_CS"/>
</dbReference>
<keyword evidence="2" id="KW-0479">Metal-binding</keyword>
<organism evidence="6 7">
    <name type="scientific">Tegillarca granosa</name>
    <name type="common">Malaysian cockle</name>
    <name type="synonym">Anadara granosa</name>
    <dbReference type="NCBI Taxonomy" id="220873"/>
    <lineage>
        <taxon>Eukaryota</taxon>
        <taxon>Metazoa</taxon>
        <taxon>Spiralia</taxon>
        <taxon>Lophotrochozoa</taxon>
        <taxon>Mollusca</taxon>
        <taxon>Bivalvia</taxon>
        <taxon>Autobranchia</taxon>
        <taxon>Pteriomorphia</taxon>
        <taxon>Arcoida</taxon>
        <taxon>Arcoidea</taxon>
        <taxon>Arcidae</taxon>
        <taxon>Tegillarca</taxon>
    </lineage>
</organism>
<evidence type="ECO:0000313" key="7">
    <source>
        <dbReference type="Proteomes" id="UP001217089"/>
    </source>
</evidence>
<dbReference type="InterPro" id="IPR011707">
    <property type="entry name" value="Cu-oxidase-like_N"/>
</dbReference>
<dbReference type="InterPro" id="IPR045087">
    <property type="entry name" value="Cu-oxidase_fam"/>
</dbReference>
<evidence type="ECO:0008006" key="8">
    <source>
        <dbReference type="Google" id="ProtNLM"/>
    </source>
</evidence>
<name>A0ABQ9DYX6_TEGGR</name>